<keyword evidence="3 8" id="KW-0132">Cell division</keyword>
<comment type="function">
    <text evidence="8">Catalyzes the addition of an amino acid to the nucleotide precursor UDP-N-acetylmuramoyl-L-alanyl-D-glutamate (UMAG) in the biosynthesis of bacterial cell-wall peptidoglycan.</text>
</comment>
<feature type="domain" description="Mur ligase N-terminal catalytic" evidence="10">
    <location>
        <begin position="23"/>
        <end position="94"/>
    </location>
</feature>
<evidence type="ECO:0000313" key="14">
    <source>
        <dbReference type="Proteomes" id="UP000249260"/>
    </source>
</evidence>
<evidence type="ECO:0000259" key="10">
    <source>
        <dbReference type="Pfam" id="PF01225"/>
    </source>
</evidence>
<dbReference type="InterPro" id="IPR036565">
    <property type="entry name" value="Mur-like_cat_sf"/>
</dbReference>
<dbReference type="GO" id="GO:0071555">
    <property type="term" value="P:cell wall organization"/>
    <property type="evidence" value="ECO:0007669"/>
    <property type="project" value="UniProtKB-KW"/>
</dbReference>
<keyword evidence="8" id="KW-0067">ATP-binding</keyword>
<gene>
    <name evidence="8" type="primary">murE</name>
    <name evidence="13" type="ORF">DL346_09925</name>
</gene>
<feature type="domain" description="Mur ligase central" evidence="12">
    <location>
        <begin position="109"/>
        <end position="313"/>
    </location>
</feature>
<dbReference type="SUPFAM" id="SSF63418">
    <property type="entry name" value="MurE/MurF N-terminal domain"/>
    <property type="match status" value="1"/>
</dbReference>
<evidence type="ECO:0000259" key="11">
    <source>
        <dbReference type="Pfam" id="PF02875"/>
    </source>
</evidence>
<keyword evidence="8" id="KW-0547">Nucleotide-binding</keyword>
<comment type="pathway">
    <text evidence="1 8 9">Cell wall biogenesis; peptidoglycan biosynthesis.</text>
</comment>
<feature type="domain" description="Mur ligase C-terminal" evidence="11">
    <location>
        <begin position="336"/>
        <end position="464"/>
    </location>
</feature>
<keyword evidence="14" id="KW-1185">Reference proteome</keyword>
<dbReference type="AlphaFoldDB" id="A0A328U4T9"/>
<dbReference type="HAMAP" id="MF_00208">
    <property type="entry name" value="MurE"/>
    <property type="match status" value="1"/>
</dbReference>
<keyword evidence="6 8" id="KW-0131">Cell cycle</keyword>
<keyword evidence="8" id="KW-0460">Magnesium</keyword>
<dbReference type="SUPFAM" id="SSF53244">
    <property type="entry name" value="MurD-like peptide ligases, peptide-binding domain"/>
    <property type="match status" value="1"/>
</dbReference>
<evidence type="ECO:0000256" key="5">
    <source>
        <dbReference type="ARBA" id="ARBA00022984"/>
    </source>
</evidence>
<protein>
    <recommendedName>
        <fullName evidence="8">UDP-N-acetylmuramyl-tripeptide synthetase</fullName>
        <ecNumber evidence="8">6.3.2.-</ecNumber>
    </recommendedName>
    <alternativeName>
        <fullName evidence="8">UDP-MurNAc-tripeptide synthetase</fullName>
    </alternativeName>
</protein>
<evidence type="ECO:0000313" key="13">
    <source>
        <dbReference type="EMBL" id="RAP76833.1"/>
    </source>
</evidence>
<dbReference type="PANTHER" id="PTHR23135:SF4">
    <property type="entry name" value="UDP-N-ACETYLMURAMOYL-L-ALANYL-D-GLUTAMATE--2,6-DIAMINOPIMELATE LIGASE MURE HOMOLOG, CHLOROPLASTIC"/>
    <property type="match status" value="1"/>
</dbReference>
<reference evidence="13 14" key="1">
    <citation type="submission" date="2018-06" db="EMBL/GenBank/DDBJ databases">
        <title>Paenibacillus montanisoli sp. nov., isolated from mountain area soil.</title>
        <authorList>
            <person name="Wu M."/>
        </authorList>
    </citation>
    <scope>NUCLEOTIDE SEQUENCE [LARGE SCALE GENOMIC DNA]</scope>
    <source>
        <strain evidence="13 14">RA17</strain>
    </source>
</reference>
<comment type="caution">
    <text evidence="13">The sequence shown here is derived from an EMBL/GenBank/DDBJ whole genome shotgun (WGS) entry which is preliminary data.</text>
</comment>
<dbReference type="GO" id="GO:0008360">
    <property type="term" value="P:regulation of cell shape"/>
    <property type="evidence" value="ECO:0007669"/>
    <property type="project" value="UniProtKB-KW"/>
</dbReference>
<dbReference type="GO" id="GO:0000287">
    <property type="term" value="F:magnesium ion binding"/>
    <property type="evidence" value="ECO:0007669"/>
    <property type="project" value="UniProtKB-UniRule"/>
</dbReference>
<keyword evidence="8 13" id="KW-0436">Ligase</keyword>
<dbReference type="NCBIfam" id="TIGR01085">
    <property type="entry name" value="murE"/>
    <property type="match status" value="1"/>
</dbReference>
<feature type="modified residue" description="N6-carboxylysine" evidence="8">
    <location>
        <position position="220"/>
    </location>
</feature>
<evidence type="ECO:0000256" key="6">
    <source>
        <dbReference type="ARBA" id="ARBA00023306"/>
    </source>
</evidence>
<evidence type="ECO:0000256" key="4">
    <source>
        <dbReference type="ARBA" id="ARBA00022960"/>
    </source>
</evidence>
<dbReference type="EMBL" id="QLUW01000002">
    <property type="protein sequence ID" value="RAP76833.1"/>
    <property type="molecule type" value="Genomic_DNA"/>
</dbReference>
<proteinExistence type="inferred from homology"/>
<dbReference type="Pfam" id="PF01225">
    <property type="entry name" value="Mur_ligase"/>
    <property type="match status" value="1"/>
</dbReference>
<dbReference type="GO" id="GO:0005737">
    <property type="term" value="C:cytoplasm"/>
    <property type="evidence" value="ECO:0007669"/>
    <property type="project" value="UniProtKB-SubCell"/>
</dbReference>
<feature type="binding site" evidence="8">
    <location>
        <begin position="153"/>
        <end position="154"/>
    </location>
    <ligand>
        <name>UDP-N-acetyl-alpha-D-muramoyl-L-alanyl-D-glutamate</name>
        <dbReference type="ChEBI" id="CHEBI:83900"/>
    </ligand>
</feature>
<keyword evidence="5 8" id="KW-0573">Peptidoglycan synthesis</keyword>
<accession>A0A328U4T9</accession>
<dbReference type="OrthoDB" id="9800958at2"/>
<dbReference type="InterPro" id="IPR000713">
    <property type="entry name" value="Mur_ligase_N"/>
</dbReference>
<dbReference type="EC" id="6.3.2.-" evidence="8"/>
<feature type="binding site" evidence="8">
    <location>
        <begin position="111"/>
        <end position="117"/>
    </location>
    <ligand>
        <name>ATP</name>
        <dbReference type="ChEBI" id="CHEBI:30616"/>
    </ligand>
</feature>
<sequence>MQLHCLVDALLVKTIIGDADITIYDIQTDSRSVKPGDLFVCVHGFKVDGHDFIEEAARNGAAAVVIQRELPLPKTIAAAVIVPDTYKALAVLANIWYGNDDNSTKLIGITGTNGKTTTMHMIHHVLRFARRSAGMIGTLGFRMGAEHEYTRNTTPDVLTIQNYLARIRKQNGEYALIEASSHGLELGRLRGCDFRTVVFTNLTHDHLDFHHTMERYLASKKLLFAQLGNGHESYRKTAVLNGDDPASAEIASHTSAQVLRYGLKEHAEITAHHIDMRSDKTTFTVRTPWGDGEFALPLTGIHNVYNALAAISVCLVEGLPMQAIREGLSEFDGVRGRSQEVPTGKPYRVVVDYAHNPDGLNAIIHATKQGVKGKLLVVMGSRGDRDREKRPIMARLASDHAEIVILTSDNPGTEHPDSILSDMINGLNVEQRDRCLVIPDRQHAVLQAVSMANANDCILITGRGHENELEIGGRRAVMSDSDIVIEALEKHGTITQMFNISEKK</sequence>
<keyword evidence="8" id="KW-0963">Cytoplasm</keyword>
<dbReference type="GO" id="GO:0009252">
    <property type="term" value="P:peptidoglycan biosynthetic process"/>
    <property type="evidence" value="ECO:0007669"/>
    <property type="project" value="UniProtKB-UniRule"/>
</dbReference>
<keyword evidence="7 8" id="KW-0961">Cell wall biogenesis/degradation</keyword>
<evidence type="ECO:0000256" key="7">
    <source>
        <dbReference type="ARBA" id="ARBA00023316"/>
    </source>
</evidence>
<feature type="binding site" evidence="8">
    <location>
        <position position="152"/>
    </location>
    <ligand>
        <name>UDP-N-acetyl-alpha-D-muramoyl-L-alanyl-D-glutamate</name>
        <dbReference type="ChEBI" id="CHEBI:83900"/>
    </ligand>
</feature>
<dbReference type="UniPathway" id="UPA00219"/>
<dbReference type="PANTHER" id="PTHR23135">
    <property type="entry name" value="MUR LIGASE FAMILY MEMBER"/>
    <property type="match status" value="1"/>
</dbReference>
<dbReference type="Gene3D" id="3.40.1190.10">
    <property type="entry name" value="Mur-like, catalytic domain"/>
    <property type="match status" value="1"/>
</dbReference>
<feature type="binding site" evidence="8">
    <location>
        <position position="30"/>
    </location>
    <ligand>
        <name>UDP-N-acetyl-alpha-D-muramoyl-L-alanyl-D-glutamate</name>
        <dbReference type="ChEBI" id="CHEBI:83900"/>
    </ligand>
</feature>
<name>A0A328U4T9_9BACL</name>
<dbReference type="InterPro" id="IPR036615">
    <property type="entry name" value="Mur_ligase_C_dom_sf"/>
</dbReference>
<dbReference type="Proteomes" id="UP000249260">
    <property type="component" value="Unassembled WGS sequence"/>
</dbReference>
<dbReference type="GO" id="GO:0005524">
    <property type="term" value="F:ATP binding"/>
    <property type="evidence" value="ECO:0007669"/>
    <property type="project" value="UniProtKB-UniRule"/>
</dbReference>
<evidence type="ECO:0000256" key="8">
    <source>
        <dbReference type="HAMAP-Rule" id="MF_00208"/>
    </source>
</evidence>
<dbReference type="InterPro" id="IPR013221">
    <property type="entry name" value="Mur_ligase_cen"/>
</dbReference>
<dbReference type="Gene3D" id="3.90.190.20">
    <property type="entry name" value="Mur ligase, C-terminal domain"/>
    <property type="match status" value="1"/>
</dbReference>
<dbReference type="Pfam" id="PF08245">
    <property type="entry name" value="Mur_ligase_M"/>
    <property type="match status" value="1"/>
</dbReference>
<comment type="cofactor">
    <cofactor evidence="8">
        <name>Mg(2+)</name>
        <dbReference type="ChEBI" id="CHEBI:18420"/>
    </cofactor>
</comment>
<organism evidence="13 14">
    <name type="scientific">Paenibacillus montanisoli</name>
    <dbReference type="NCBI Taxonomy" id="2081970"/>
    <lineage>
        <taxon>Bacteria</taxon>
        <taxon>Bacillati</taxon>
        <taxon>Bacillota</taxon>
        <taxon>Bacilli</taxon>
        <taxon>Bacillales</taxon>
        <taxon>Paenibacillaceae</taxon>
        <taxon>Paenibacillus</taxon>
    </lineage>
</organism>
<dbReference type="GO" id="GO:0016881">
    <property type="term" value="F:acid-amino acid ligase activity"/>
    <property type="evidence" value="ECO:0007669"/>
    <property type="project" value="UniProtKB-UniRule"/>
</dbReference>
<dbReference type="Pfam" id="PF02875">
    <property type="entry name" value="Mur_ligase_C"/>
    <property type="match status" value="1"/>
</dbReference>
<feature type="binding site" evidence="8">
    <location>
        <position position="180"/>
    </location>
    <ligand>
        <name>UDP-N-acetyl-alpha-D-muramoyl-L-alanyl-D-glutamate</name>
        <dbReference type="ChEBI" id="CHEBI:83900"/>
    </ligand>
</feature>
<comment type="subcellular location">
    <subcellularLocation>
        <location evidence="8 9">Cytoplasm</location>
    </subcellularLocation>
</comment>
<keyword evidence="4 8" id="KW-0133">Cell shape</keyword>
<evidence type="ECO:0000256" key="1">
    <source>
        <dbReference type="ARBA" id="ARBA00004752"/>
    </source>
</evidence>
<dbReference type="InterPro" id="IPR004101">
    <property type="entry name" value="Mur_ligase_C"/>
</dbReference>
<evidence type="ECO:0000259" key="12">
    <source>
        <dbReference type="Pfam" id="PF08245"/>
    </source>
</evidence>
<dbReference type="InterPro" id="IPR005761">
    <property type="entry name" value="UDP-N-AcMur-Glu-dNH2Pim_ligase"/>
</dbReference>
<dbReference type="SUPFAM" id="SSF53623">
    <property type="entry name" value="MurD-like peptide ligases, catalytic domain"/>
    <property type="match status" value="1"/>
</dbReference>
<dbReference type="GO" id="GO:0051301">
    <property type="term" value="P:cell division"/>
    <property type="evidence" value="ECO:0007669"/>
    <property type="project" value="UniProtKB-KW"/>
</dbReference>
<dbReference type="Gene3D" id="3.40.1390.10">
    <property type="entry name" value="MurE/MurF, N-terminal domain"/>
    <property type="match status" value="1"/>
</dbReference>
<feature type="binding site" evidence="8">
    <location>
        <position position="188"/>
    </location>
    <ligand>
        <name>UDP-N-acetyl-alpha-D-muramoyl-L-alanyl-D-glutamate</name>
        <dbReference type="ChEBI" id="CHEBI:83900"/>
    </ligand>
</feature>
<evidence type="ECO:0000256" key="9">
    <source>
        <dbReference type="RuleBase" id="RU004135"/>
    </source>
</evidence>
<evidence type="ECO:0000256" key="3">
    <source>
        <dbReference type="ARBA" id="ARBA00022618"/>
    </source>
</evidence>
<comment type="similarity">
    <text evidence="2 8">Belongs to the MurCDEF family. MurE subfamily.</text>
</comment>
<evidence type="ECO:0000256" key="2">
    <source>
        <dbReference type="ARBA" id="ARBA00005898"/>
    </source>
</evidence>
<dbReference type="NCBIfam" id="NF001126">
    <property type="entry name" value="PRK00139.1-4"/>
    <property type="match status" value="1"/>
</dbReference>
<comment type="PTM">
    <text evidence="8">Carboxylation is probably crucial for Mg(2+) binding and, consequently, for the gamma-phosphate positioning of ATP.</text>
</comment>
<dbReference type="InterPro" id="IPR035911">
    <property type="entry name" value="MurE/MurF_N"/>
</dbReference>
<comment type="caution">
    <text evidence="8">Lacks conserved residue(s) required for the propagation of feature annotation.</text>
</comment>